<dbReference type="PANTHER" id="PTHR45453:SF1">
    <property type="entry name" value="PHOSPHATE REGULON SENSOR PROTEIN PHOR"/>
    <property type="match status" value="1"/>
</dbReference>
<dbReference type="SMART" id="SM00091">
    <property type="entry name" value="PAS"/>
    <property type="match status" value="1"/>
</dbReference>
<evidence type="ECO:0000256" key="1">
    <source>
        <dbReference type="ARBA" id="ARBA00000085"/>
    </source>
</evidence>
<evidence type="ECO:0000256" key="5">
    <source>
        <dbReference type="ARBA" id="ARBA00022553"/>
    </source>
</evidence>
<dbReference type="SUPFAM" id="SSF47384">
    <property type="entry name" value="Homodimeric domain of signal transducing histidine kinase"/>
    <property type="match status" value="1"/>
</dbReference>
<keyword evidence="8" id="KW-0418">Kinase</keyword>
<dbReference type="InterPro" id="IPR013767">
    <property type="entry name" value="PAS_fold"/>
</dbReference>
<evidence type="ECO:0000256" key="9">
    <source>
        <dbReference type="ARBA" id="ARBA00022840"/>
    </source>
</evidence>
<dbReference type="InterPro" id="IPR005467">
    <property type="entry name" value="His_kinase_dom"/>
</dbReference>
<reference evidence="14" key="1">
    <citation type="submission" date="2022-08" db="EMBL/GenBank/DDBJ databases">
        <title>Alicyclobacillus fastidiosus DSM 17978, complete genome.</title>
        <authorList>
            <person name="Wang Q."/>
            <person name="Cai R."/>
            <person name="Wang Z."/>
        </authorList>
    </citation>
    <scope>NUCLEOTIDE SEQUENCE</scope>
    <source>
        <strain evidence="14">DSM 17978</strain>
    </source>
</reference>
<dbReference type="InterPro" id="IPR003661">
    <property type="entry name" value="HisK_dim/P_dom"/>
</dbReference>
<dbReference type="SUPFAM" id="SSF55785">
    <property type="entry name" value="PYP-like sensor domain (PAS domain)"/>
    <property type="match status" value="1"/>
</dbReference>
<dbReference type="CDD" id="cd00075">
    <property type="entry name" value="HATPase"/>
    <property type="match status" value="1"/>
</dbReference>
<comment type="catalytic activity">
    <reaction evidence="1">
        <text>ATP + protein L-histidine = ADP + protein N-phospho-L-histidine.</text>
        <dbReference type="EC" id="2.7.13.3"/>
    </reaction>
</comment>
<dbReference type="Proteomes" id="UP001164761">
    <property type="component" value="Chromosome"/>
</dbReference>
<comment type="subcellular location">
    <subcellularLocation>
        <location evidence="2">Cell membrane</location>
        <topology evidence="2">Multi-pass membrane protein</topology>
    </subcellularLocation>
</comment>
<dbReference type="InterPro" id="IPR000014">
    <property type="entry name" value="PAS"/>
</dbReference>
<dbReference type="Gene3D" id="3.30.450.20">
    <property type="entry name" value="PAS domain"/>
    <property type="match status" value="1"/>
</dbReference>
<gene>
    <name evidence="14" type="ORF">NZD89_04115</name>
</gene>
<dbReference type="InterPro" id="IPR036890">
    <property type="entry name" value="HATPase_C_sf"/>
</dbReference>
<dbReference type="InterPro" id="IPR003660">
    <property type="entry name" value="HAMP_dom"/>
</dbReference>
<feature type="domain" description="HAMP" evidence="13">
    <location>
        <begin position="32"/>
        <end position="77"/>
    </location>
</feature>
<dbReference type="EC" id="2.7.13.3" evidence="3"/>
<dbReference type="InterPro" id="IPR003594">
    <property type="entry name" value="HATPase_dom"/>
</dbReference>
<evidence type="ECO:0000256" key="3">
    <source>
        <dbReference type="ARBA" id="ARBA00012438"/>
    </source>
</evidence>
<dbReference type="SMART" id="SM00388">
    <property type="entry name" value="HisKA"/>
    <property type="match status" value="1"/>
</dbReference>
<keyword evidence="4" id="KW-1003">Cell membrane</keyword>
<dbReference type="Gene3D" id="3.30.565.10">
    <property type="entry name" value="Histidine kinase-like ATPase, C-terminal domain"/>
    <property type="match status" value="1"/>
</dbReference>
<accession>A0ABY6ZJH0</accession>
<dbReference type="PROSITE" id="PS50885">
    <property type="entry name" value="HAMP"/>
    <property type="match status" value="1"/>
</dbReference>
<dbReference type="CDD" id="cd00130">
    <property type="entry name" value="PAS"/>
    <property type="match status" value="1"/>
</dbReference>
<proteinExistence type="predicted"/>
<dbReference type="SUPFAM" id="SSF55874">
    <property type="entry name" value="ATPase domain of HSP90 chaperone/DNA topoisomerase II/histidine kinase"/>
    <property type="match status" value="1"/>
</dbReference>
<sequence>MMIFLVGVFVGILLMLVPVVLGARRNRISRLHLVESMNAISEGRHDVRMYAYRNRGGQGVIFHAFNHMAEHVEQTFAGLSQERDILRHILQNMTTGVIYLRSDGQVQMVNDAAARLFRRPVEQWQDRDHWTVFRNYNLGAAIDHALLFGTDWAEEHVIREGLTVLIRLVPISSSARTQNRNDHAHDVLMLVTDVSEWRRLEHMRSEFVANVSHELKTPIAAIRGFAETLLDEDEGDTEGTGDAGNPMRRKFLRTIYDESLRMGNLVQDLLELSKLEATDGRVDPVSVDLQTVVDRAFERLRHTASNRGVDFRLASAPRVNVWADPDMLLQVFLNLLSNAIHYSSEGSTVTVSWDVLIDRVKVHVRDNGIGIPKESLGRVFERFYRVHKDRSRASGGTGLGLAIVKHIVAAHGGEVGVDSVEGEGSDFWFTLSRLDTNLAGVSFPLH</sequence>
<organism evidence="14 15">
    <name type="scientific">Alicyclobacillus fastidiosus</name>
    <dbReference type="NCBI Taxonomy" id="392011"/>
    <lineage>
        <taxon>Bacteria</taxon>
        <taxon>Bacillati</taxon>
        <taxon>Bacillota</taxon>
        <taxon>Bacilli</taxon>
        <taxon>Bacillales</taxon>
        <taxon>Alicyclobacillaceae</taxon>
        <taxon>Alicyclobacillus</taxon>
    </lineage>
</organism>
<evidence type="ECO:0000256" key="10">
    <source>
        <dbReference type="ARBA" id="ARBA00023012"/>
    </source>
</evidence>
<keyword evidence="10" id="KW-0902">Two-component regulatory system</keyword>
<dbReference type="InterPro" id="IPR004358">
    <property type="entry name" value="Sig_transdc_His_kin-like_C"/>
</dbReference>
<evidence type="ECO:0000313" key="15">
    <source>
        <dbReference type="Proteomes" id="UP001164761"/>
    </source>
</evidence>
<evidence type="ECO:0000256" key="4">
    <source>
        <dbReference type="ARBA" id="ARBA00022475"/>
    </source>
</evidence>
<keyword evidence="5" id="KW-0597">Phosphoprotein</keyword>
<evidence type="ECO:0000256" key="11">
    <source>
        <dbReference type="ARBA" id="ARBA00023136"/>
    </source>
</evidence>
<dbReference type="CDD" id="cd00082">
    <property type="entry name" value="HisKA"/>
    <property type="match status" value="1"/>
</dbReference>
<dbReference type="Pfam" id="PF00989">
    <property type="entry name" value="PAS"/>
    <property type="match status" value="1"/>
</dbReference>
<keyword evidence="9 14" id="KW-0067">ATP-binding</keyword>
<dbReference type="PRINTS" id="PR00344">
    <property type="entry name" value="BCTRLSENSOR"/>
</dbReference>
<evidence type="ECO:0000256" key="7">
    <source>
        <dbReference type="ARBA" id="ARBA00022741"/>
    </source>
</evidence>
<evidence type="ECO:0000313" key="14">
    <source>
        <dbReference type="EMBL" id="WAH42637.1"/>
    </source>
</evidence>
<keyword evidence="11" id="KW-0472">Membrane</keyword>
<evidence type="ECO:0000256" key="2">
    <source>
        <dbReference type="ARBA" id="ARBA00004651"/>
    </source>
</evidence>
<dbReference type="Pfam" id="PF02518">
    <property type="entry name" value="HATPase_c"/>
    <property type="match status" value="1"/>
</dbReference>
<dbReference type="GO" id="GO:0005524">
    <property type="term" value="F:ATP binding"/>
    <property type="evidence" value="ECO:0007669"/>
    <property type="project" value="UniProtKB-KW"/>
</dbReference>
<evidence type="ECO:0000256" key="6">
    <source>
        <dbReference type="ARBA" id="ARBA00022679"/>
    </source>
</evidence>
<keyword evidence="6" id="KW-0808">Transferase</keyword>
<dbReference type="SMART" id="SM00387">
    <property type="entry name" value="HATPase_c"/>
    <property type="match status" value="1"/>
</dbReference>
<dbReference type="EMBL" id="CP104067">
    <property type="protein sequence ID" value="WAH42637.1"/>
    <property type="molecule type" value="Genomic_DNA"/>
</dbReference>
<keyword evidence="15" id="KW-1185">Reference proteome</keyword>
<evidence type="ECO:0000259" key="12">
    <source>
        <dbReference type="PROSITE" id="PS50109"/>
    </source>
</evidence>
<dbReference type="InterPro" id="IPR035965">
    <property type="entry name" value="PAS-like_dom_sf"/>
</dbReference>
<dbReference type="PANTHER" id="PTHR45453">
    <property type="entry name" value="PHOSPHATE REGULON SENSOR PROTEIN PHOR"/>
    <property type="match status" value="1"/>
</dbReference>
<evidence type="ECO:0000256" key="8">
    <source>
        <dbReference type="ARBA" id="ARBA00022777"/>
    </source>
</evidence>
<dbReference type="Pfam" id="PF00512">
    <property type="entry name" value="HisKA"/>
    <property type="match status" value="1"/>
</dbReference>
<feature type="domain" description="Histidine kinase" evidence="12">
    <location>
        <begin position="210"/>
        <end position="435"/>
    </location>
</feature>
<evidence type="ECO:0000259" key="13">
    <source>
        <dbReference type="PROSITE" id="PS50885"/>
    </source>
</evidence>
<dbReference type="InterPro" id="IPR036097">
    <property type="entry name" value="HisK_dim/P_sf"/>
</dbReference>
<dbReference type="PROSITE" id="PS50109">
    <property type="entry name" value="HIS_KIN"/>
    <property type="match status" value="1"/>
</dbReference>
<dbReference type="Gene3D" id="1.10.287.130">
    <property type="match status" value="1"/>
</dbReference>
<protein>
    <recommendedName>
        <fullName evidence="3">histidine kinase</fullName>
        <ecNumber evidence="3">2.7.13.3</ecNumber>
    </recommendedName>
</protein>
<dbReference type="RefSeq" id="WP_268006509.1">
    <property type="nucleotide sequence ID" value="NZ_BSUT01000001.1"/>
</dbReference>
<name>A0ABY6ZJH0_9BACL</name>
<dbReference type="InterPro" id="IPR050351">
    <property type="entry name" value="BphY/WalK/GraS-like"/>
</dbReference>
<keyword evidence="7" id="KW-0547">Nucleotide-binding</keyword>